<feature type="compositionally biased region" description="Pro residues" evidence="1">
    <location>
        <begin position="70"/>
        <end position="86"/>
    </location>
</feature>
<protein>
    <submittedName>
        <fullName evidence="2">Uncharacterized protein</fullName>
    </submittedName>
</protein>
<dbReference type="AlphaFoldDB" id="A0A4Y2TWA0"/>
<dbReference type="EMBL" id="BGPR01031319">
    <property type="protein sequence ID" value="GBO04321.1"/>
    <property type="molecule type" value="Genomic_DNA"/>
</dbReference>
<evidence type="ECO:0000313" key="3">
    <source>
        <dbReference type="Proteomes" id="UP000499080"/>
    </source>
</evidence>
<accession>A0A4Y2TWA0</accession>
<keyword evidence="3" id="KW-1185">Reference proteome</keyword>
<dbReference type="Proteomes" id="UP000499080">
    <property type="component" value="Unassembled WGS sequence"/>
</dbReference>
<comment type="caution">
    <text evidence="2">The sequence shown here is derived from an EMBL/GenBank/DDBJ whole genome shotgun (WGS) entry which is preliminary data.</text>
</comment>
<evidence type="ECO:0000313" key="2">
    <source>
        <dbReference type="EMBL" id="GBO04321.1"/>
    </source>
</evidence>
<organism evidence="2 3">
    <name type="scientific">Araneus ventricosus</name>
    <name type="common">Orbweaver spider</name>
    <name type="synonym">Epeira ventricosa</name>
    <dbReference type="NCBI Taxonomy" id="182803"/>
    <lineage>
        <taxon>Eukaryota</taxon>
        <taxon>Metazoa</taxon>
        <taxon>Ecdysozoa</taxon>
        <taxon>Arthropoda</taxon>
        <taxon>Chelicerata</taxon>
        <taxon>Arachnida</taxon>
        <taxon>Araneae</taxon>
        <taxon>Araneomorphae</taxon>
        <taxon>Entelegynae</taxon>
        <taxon>Araneoidea</taxon>
        <taxon>Araneidae</taxon>
        <taxon>Araneus</taxon>
    </lineage>
</organism>
<sequence length="86" mass="9855">MVLDNQASHMDNSTQNWTEILEKDIPQEAIDKFFKDFEMNYCGSPVGPAHQIQMDRLSPHQPTKVLSILPPHPPYNYSTPPIPTHQ</sequence>
<feature type="region of interest" description="Disordered" evidence="1">
    <location>
        <begin position="48"/>
        <end position="86"/>
    </location>
</feature>
<gene>
    <name evidence="2" type="ORF">AVEN_264792_1</name>
</gene>
<reference evidence="2 3" key="1">
    <citation type="journal article" date="2019" name="Sci. Rep.">
        <title>Orb-weaving spider Araneus ventricosus genome elucidates the spidroin gene catalogue.</title>
        <authorList>
            <person name="Kono N."/>
            <person name="Nakamura H."/>
            <person name="Ohtoshi R."/>
            <person name="Moran D.A.P."/>
            <person name="Shinohara A."/>
            <person name="Yoshida Y."/>
            <person name="Fujiwara M."/>
            <person name="Mori M."/>
            <person name="Tomita M."/>
            <person name="Arakawa K."/>
        </authorList>
    </citation>
    <scope>NUCLEOTIDE SEQUENCE [LARGE SCALE GENOMIC DNA]</scope>
</reference>
<evidence type="ECO:0000256" key="1">
    <source>
        <dbReference type="SAM" id="MobiDB-lite"/>
    </source>
</evidence>
<proteinExistence type="predicted"/>
<name>A0A4Y2TWA0_ARAVE</name>